<reference evidence="3" key="1">
    <citation type="journal article" date="2021" name="Nat. Commun.">
        <title>Genetic determinants of endophytism in the Arabidopsis root mycobiome.</title>
        <authorList>
            <person name="Mesny F."/>
            <person name="Miyauchi S."/>
            <person name="Thiergart T."/>
            <person name="Pickel B."/>
            <person name="Atanasova L."/>
            <person name="Karlsson M."/>
            <person name="Huettel B."/>
            <person name="Barry K.W."/>
            <person name="Haridas S."/>
            <person name="Chen C."/>
            <person name="Bauer D."/>
            <person name="Andreopoulos W."/>
            <person name="Pangilinan J."/>
            <person name="LaButti K."/>
            <person name="Riley R."/>
            <person name="Lipzen A."/>
            <person name="Clum A."/>
            <person name="Drula E."/>
            <person name="Henrissat B."/>
            <person name="Kohler A."/>
            <person name="Grigoriev I.V."/>
            <person name="Martin F.M."/>
            <person name="Hacquard S."/>
        </authorList>
    </citation>
    <scope>NUCLEOTIDE SEQUENCE</scope>
    <source>
        <strain evidence="3">MPI-SDFR-AT-0120</strain>
    </source>
</reference>
<feature type="region of interest" description="Disordered" evidence="1">
    <location>
        <begin position="1"/>
        <end position="45"/>
    </location>
</feature>
<protein>
    <recommendedName>
        <fullName evidence="2">DUF7730 domain-containing protein</fullName>
    </recommendedName>
</protein>
<evidence type="ECO:0000313" key="4">
    <source>
        <dbReference type="Proteomes" id="UP000813461"/>
    </source>
</evidence>
<dbReference type="OrthoDB" id="5413827at2759"/>
<name>A0A8K0R4L1_9PLEO</name>
<dbReference type="EMBL" id="JAGMVJ010000010">
    <property type="protein sequence ID" value="KAH7086678.1"/>
    <property type="molecule type" value="Genomic_DNA"/>
</dbReference>
<gene>
    <name evidence="3" type="ORF">FB567DRAFT_628778</name>
</gene>
<dbReference type="Pfam" id="PF24864">
    <property type="entry name" value="DUF7730"/>
    <property type="match status" value="1"/>
</dbReference>
<organism evidence="3 4">
    <name type="scientific">Paraphoma chrysanthemicola</name>
    <dbReference type="NCBI Taxonomy" id="798071"/>
    <lineage>
        <taxon>Eukaryota</taxon>
        <taxon>Fungi</taxon>
        <taxon>Dikarya</taxon>
        <taxon>Ascomycota</taxon>
        <taxon>Pezizomycotina</taxon>
        <taxon>Dothideomycetes</taxon>
        <taxon>Pleosporomycetidae</taxon>
        <taxon>Pleosporales</taxon>
        <taxon>Pleosporineae</taxon>
        <taxon>Phaeosphaeriaceae</taxon>
        <taxon>Paraphoma</taxon>
    </lineage>
</organism>
<dbReference type="InterPro" id="IPR056632">
    <property type="entry name" value="DUF7730"/>
</dbReference>
<comment type="caution">
    <text evidence="3">The sequence shown here is derived from an EMBL/GenBank/DDBJ whole genome shotgun (WGS) entry which is preliminary data.</text>
</comment>
<dbReference type="PANTHER" id="PTHR38790:SF4">
    <property type="entry name" value="2EXR DOMAIN-CONTAINING PROTEIN"/>
    <property type="match status" value="1"/>
</dbReference>
<sequence length="284" mass="32300">MAPRTRASATTPDSAAPVKQDNNKPTKRPAPKMQSEDRAAKRPARGYHTFKNGMLNVAPKGNELALVKSNQNSPLLQLPPEIRNHIWKLVLVGMVFRQQYKNAFIGQRYVGRSSRSVLKNKPHDAKNAMAMLQVCRQLYAECAALPYSVNQFASEFYWMEAFSTALRRLRAHQRSHITDILFEFGGYSTWSVNRFSSSWLSTARPGMGLPKLLPNLQRIQICFFKETQPMPVSFEDLATLLRSKVEADMTSNGYELSIKRLEKDFTVHENEWRSPPPPATDAEE</sequence>
<dbReference type="Proteomes" id="UP000813461">
    <property type="component" value="Unassembled WGS sequence"/>
</dbReference>
<accession>A0A8K0R4L1</accession>
<dbReference type="AlphaFoldDB" id="A0A8K0R4L1"/>
<evidence type="ECO:0000256" key="1">
    <source>
        <dbReference type="SAM" id="MobiDB-lite"/>
    </source>
</evidence>
<feature type="domain" description="DUF7730" evidence="2">
    <location>
        <begin position="69"/>
        <end position="194"/>
    </location>
</feature>
<evidence type="ECO:0000313" key="3">
    <source>
        <dbReference type="EMBL" id="KAH7086678.1"/>
    </source>
</evidence>
<evidence type="ECO:0000259" key="2">
    <source>
        <dbReference type="Pfam" id="PF24864"/>
    </source>
</evidence>
<keyword evidence="4" id="KW-1185">Reference proteome</keyword>
<dbReference type="PANTHER" id="PTHR38790">
    <property type="entry name" value="2EXR DOMAIN-CONTAINING PROTEIN-RELATED"/>
    <property type="match status" value="1"/>
</dbReference>
<proteinExistence type="predicted"/>